<gene>
    <name evidence="1" type="ORF">CEXT_44151</name>
</gene>
<dbReference type="Proteomes" id="UP001054945">
    <property type="component" value="Unassembled WGS sequence"/>
</dbReference>
<dbReference type="EMBL" id="BPLR01011025">
    <property type="protein sequence ID" value="GIY43750.1"/>
    <property type="molecule type" value="Genomic_DNA"/>
</dbReference>
<evidence type="ECO:0000313" key="2">
    <source>
        <dbReference type="Proteomes" id="UP001054945"/>
    </source>
</evidence>
<proteinExistence type="predicted"/>
<protein>
    <submittedName>
        <fullName evidence="1">Uncharacterized protein</fullName>
    </submittedName>
</protein>
<organism evidence="1 2">
    <name type="scientific">Caerostris extrusa</name>
    <name type="common">Bark spider</name>
    <name type="synonym">Caerostris bankana</name>
    <dbReference type="NCBI Taxonomy" id="172846"/>
    <lineage>
        <taxon>Eukaryota</taxon>
        <taxon>Metazoa</taxon>
        <taxon>Ecdysozoa</taxon>
        <taxon>Arthropoda</taxon>
        <taxon>Chelicerata</taxon>
        <taxon>Arachnida</taxon>
        <taxon>Araneae</taxon>
        <taxon>Araneomorphae</taxon>
        <taxon>Entelegynae</taxon>
        <taxon>Araneoidea</taxon>
        <taxon>Araneidae</taxon>
        <taxon>Caerostris</taxon>
    </lineage>
</organism>
<keyword evidence="2" id="KW-1185">Reference proteome</keyword>
<evidence type="ECO:0000313" key="1">
    <source>
        <dbReference type="EMBL" id="GIY43750.1"/>
    </source>
</evidence>
<reference evidence="1 2" key="1">
    <citation type="submission" date="2021-06" db="EMBL/GenBank/DDBJ databases">
        <title>Caerostris extrusa draft genome.</title>
        <authorList>
            <person name="Kono N."/>
            <person name="Arakawa K."/>
        </authorList>
    </citation>
    <scope>NUCLEOTIDE SEQUENCE [LARGE SCALE GENOMIC DNA]</scope>
</reference>
<name>A0AAV4TCA1_CAEEX</name>
<dbReference type="AlphaFoldDB" id="A0AAV4TCA1"/>
<comment type="caution">
    <text evidence="1">The sequence shown here is derived from an EMBL/GenBank/DDBJ whole genome shotgun (WGS) entry which is preliminary data.</text>
</comment>
<accession>A0AAV4TCA1</accession>
<sequence>MTEGCHQTTIMSREAFRLFGKHWKPLSRVDPQPILKDFGSHHGKKVVLTPMPDFVAFSRLCRSSTHCRTAGALKQFSKLSPCETVRFFASAITTKLTLNQMKRRKEPEADYASCCGGNPEMFKPFQHACCLSNSHPSHSFHAASGLSRVQST</sequence>